<dbReference type="AlphaFoldDB" id="A0A5J4W3Y5"/>
<dbReference type="Proteomes" id="UP000324800">
    <property type="component" value="Unassembled WGS sequence"/>
</dbReference>
<evidence type="ECO:0000313" key="1">
    <source>
        <dbReference type="EMBL" id="KAA6389538.1"/>
    </source>
</evidence>
<proteinExistence type="predicted"/>
<accession>A0A5J4W3Y5</accession>
<protein>
    <submittedName>
        <fullName evidence="1">Uncharacterized protein</fullName>
    </submittedName>
</protein>
<organism evidence="1 2">
    <name type="scientific">Streblomastix strix</name>
    <dbReference type="NCBI Taxonomy" id="222440"/>
    <lineage>
        <taxon>Eukaryota</taxon>
        <taxon>Metamonada</taxon>
        <taxon>Preaxostyla</taxon>
        <taxon>Oxymonadida</taxon>
        <taxon>Streblomastigidae</taxon>
        <taxon>Streblomastix</taxon>
    </lineage>
</organism>
<sequence>MRDIFKSNVSSDVRIINSSKQNLTAIKADITEIIDAQSKSEDDVLLLLKANVTDIADRYSKTVDDALLLLKTDKSDQVEAYTKKEDVTLLQLKADKSELSNYVTLGTSQTIIANKTFNYACRFENSIDGMSTITGSSFIKSRTNNTVVLLGAAGTKLISEFTTTIGDSLLYEEKQQQPTNEDCITLGAVKSEFFSSIYSGSINDNLTATQFIKLEDTDQQTFNANVNATGFVKTGKDDTSVLLAGGGDRLLSSFGWMEDLTSTAFSGNYNAGTFNPDYLVQDDVVIATYILFPNHTVNKGGYVSITHSTGLITLKSTIIKYIQCASASWVK</sequence>
<dbReference type="EMBL" id="SNRW01003548">
    <property type="protein sequence ID" value="KAA6389538.1"/>
    <property type="molecule type" value="Genomic_DNA"/>
</dbReference>
<comment type="caution">
    <text evidence="1">The sequence shown here is derived from an EMBL/GenBank/DDBJ whole genome shotgun (WGS) entry which is preliminary data.</text>
</comment>
<reference evidence="1 2" key="1">
    <citation type="submission" date="2019-03" db="EMBL/GenBank/DDBJ databases">
        <title>Single cell metagenomics reveals metabolic interactions within the superorganism composed of flagellate Streblomastix strix and complex community of Bacteroidetes bacteria on its surface.</title>
        <authorList>
            <person name="Treitli S.C."/>
            <person name="Kolisko M."/>
            <person name="Husnik F."/>
            <person name="Keeling P."/>
            <person name="Hampl V."/>
        </authorList>
    </citation>
    <scope>NUCLEOTIDE SEQUENCE [LARGE SCALE GENOMIC DNA]</scope>
    <source>
        <strain evidence="1">ST1C</strain>
    </source>
</reference>
<gene>
    <name evidence="1" type="ORF">EZS28_014931</name>
</gene>
<name>A0A5J4W3Y5_9EUKA</name>
<evidence type="ECO:0000313" key="2">
    <source>
        <dbReference type="Proteomes" id="UP000324800"/>
    </source>
</evidence>